<dbReference type="Proteomes" id="UP001172457">
    <property type="component" value="Chromosome 4"/>
</dbReference>
<dbReference type="PANTHER" id="PTHR31692:SF134">
    <property type="entry name" value="EXPANSIN_LOL PI, EXPANSIN, CELLULOSE-BINDING-LIKE DOMAIN SUPERFAMILY"/>
    <property type="match status" value="1"/>
</dbReference>
<comment type="subcellular location">
    <subcellularLocation>
        <location evidence="1">Secreted</location>
    </subcellularLocation>
</comment>
<dbReference type="PRINTS" id="PR00829">
    <property type="entry name" value="LOLP1ALLERGN"/>
</dbReference>
<evidence type="ECO:0008006" key="9">
    <source>
        <dbReference type="Google" id="ProtNLM"/>
    </source>
</evidence>
<dbReference type="Gene3D" id="2.60.40.760">
    <property type="entry name" value="Expansin, cellulose-binding-like domain"/>
    <property type="match status" value="1"/>
</dbReference>
<dbReference type="PROSITE" id="PS50843">
    <property type="entry name" value="EXPANSIN_CBD"/>
    <property type="match status" value="1"/>
</dbReference>
<evidence type="ECO:0000259" key="6">
    <source>
        <dbReference type="PROSITE" id="PS50843"/>
    </source>
</evidence>
<keyword evidence="8" id="KW-1185">Reference proteome</keyword>
<evidence type="ECO:0000259" key="5">
    <source>
        <dbReference type="PROSITE" id="PS50842"/>
    </source>
</evidence>
<dbReference type="PRINTS" id="PR01225">
    <property type="entry name" value="EXPANSNFAMLY"/>
</dbReference>
<dbReference type="GO" id="GO:0009653">
    <property type="term" value="P:anatomical structure morphogenesis"/>
    <property type="evidence" value="ECO:0007669"/>
    <property type="project" value="UniProtKB-ARBA"/>
</dbReference>
<sequence length="414" mass="44678">MAFNLENPFSNFIVLFSVCYLLATHFELFVNGDDGTADGFQVYVNGTDGVEVLVNGTDGFSPALGTWYGDRRGSGSGGACGWADDVKSPPFSSMIAAGNSRIFLGGKGCGNCYQIKCSRAPFCSGRPITVTVTDECPGRCNDVPFHFDLSGFAFGALANPGQDENLRNLGQVDIQYQRVPCNYGGTKIAFKIQAKSNPNWFATAIEYANGDGGLGSVEIAPAGSQAFVHMKNIWGAVWQFDINPSFRAPYSFRLTSSPTRKVVIATNAVPSGFVPGQTYFSNPINFSNHKLTSSPTNKVVIATNAVPSGFVPGQTYFSNRGYVMKLQKKIVKPTSFGYDISNPAGRDYETHFEVAMMEKTSIPHSCEIFSSSKVLGTINKLPSPTLISDTGFLSLPTTLIGRHSSEIGFFMNEI</sequence>
<feature type="domain" description="Expansin-like CBD" evidence="6">
    <location>
        <begin position="199"/>
        <end position="281"/>
    </location>
</feature>
<dbReference type="InterPro" id="IPR007112">
    <property type="entry name" value="Expansin/allergen_DPBB_dom"/>
</dbReference>
<comment type="similarity">
    <text evidence="3">Belongs to the expansin family.</text>
</comment>
<dbReference type="SMART" id="SM00837">
    <property type="entry name" value="DPBB_1"/>
    <property type="match status" value="1"/>
</dbReference>
<comment type="caution">
    <text evidence="7">The sequence shown here is derived from an EMBL/GenBank/DDBJ whole genome shotgun (WGS) entry which is preliminary data.</text>
</comment>
<feature type="signal peptide" evidence="4">
    <location>
        <begin position="1"/>
        <end position="23"/>
    </location>
</feature>
<dbReference type="Gene3D" id="2.40.40.10">
    <property type="entry name" value="RlpA-like domain"/>
    <property type="match status" value="1"/>
</dbReference>
<dbReference type="PROSITE" id="PS50842">
    <property type="entry name" value="EXPANSIN_EG45"/>
    <property type="match status" value="1"/>
</dbReference>
<dbReference type="InterPro" id="IPR036749">
    <property type="entry name" value="Expansin_CBD_sf"/>
</dbReference>
<dbReference type="InterPro" id="IPR005795">
    <property type="entry name" value="LolPI"/>
</dbReference>
<keyword evidence="4" id="KW-0732">Signal</keyword>
<dbReference type="SUPFAM" id="SSF49590">
    <property type="entry name" value="PHL pollen allergen"/>
    <property type="match status" value="1"/>
</dbReference>
<evidence type="ECO:0000256" key="2">
    <source>
        <dbReference type="ARBA" id="ARBA00022525"/>
    </source>
</evidence>
<evidence type="ECO:0000313" key="8">
    <source>
        <dbReference type="Proteomes" id="UP001172457"/>
    </source>
</evidence>
<dbReference type="Pfam" id="PF03330">
    <property type="entry name" value="DPBB_1"/>
    <property type="match status" value="1"/>
</dbReference>
<dbReference type="PANTHER" id="PTHR31692">
    <property type="entry name" value="EXPANSIN-B3"/>
    <property type="match status" value="1"/>
</dbReference>
<dbReference type="AlphaFoldDB" id="A0AA38TBX1"/>
<proteinExistence type="inferred from homology"/>
<dbReference type="GO" id="GO:0005576">
    <property type="term" value="C:extracellular region"/>
    <property type="evidence" value="ECO:0007669"/>
    <property type="project" value="UniProtKB-SubCell"/>
</dbReference>
<feature type="chain" id="PRO_5041404614" description="Expansin" evidence="4">
    <location>
        <begin position="24"/>
        <end position="414"/>
    </location>
</feature>
<accession>A0AA38TBX1</accession>
<dbReference type="Pfam" id="PF01357">
    <property type="entry name" value="Expansin_C"/>
    <property type="match status" value="1"/>
</dbReference>
<dbReference type="InterPro" id="IPR036908">
    <property type="entry name" value="RlpA-like_sf"/>
</dbReference>
<name>A0AA38TBX1_9ASTR</name>
<keyword evidence="2" id="KW-0964">Secreted</keyword>
<organism evidence="7 8">
    <name type="scientific">Centaurea solstitialis</name>
    <name type="common">yellow star-thistle</name>
    <dbReference type="NCBI Taxonomy" id="347529"/>
    <lineage>
        <taxon>Eukaryota</taxon>
        <taxon>Viridiplantae</taxon>
        <taxon>Streptophyta</taxon>
        <taxon>Embryophyta</taxon>
        <taxon>Tracheophyta</taxon>
        <taxon>Spermatophyta</taxon>
        <taxon>Magnoliopsida</taxon>
        <taxon>eudicotyledons</taxon>
        <taxon>Gunneridae</taxon>
        <taxon>Pentapetalae</taxon>
        <taxon>asterids</taxon>
        <taxon>campanulids</taxon>
        <taxon>Asterales</taxon>
        <taxon>Asteraceae</taxon>
        <taxon>Carduoideae</taxon>
        <taxon>Cardueae</taxon>
        <taxon>Centaureinae</taxon>
        <taxon>Centaurea</taxon>
    </lineage>
</organism>
<feature type="domain" description="Expansin-like EG45" evidence="5">
    <location>
        <begin position="77"/>
        <end position="186"/>
    </location>
</feature>
<evidence type="ECO:0000256" key="4">
    <source>
        <dbReference type="SAM" id="SignalP"/>
    </source>
</evidence>
<dbReference type="InterPro" id="IPR007118">
    <property type="entry name" value="Expan_Lol_pI"/>
</dbReference>
<dbReference type="SUPFAM" id="SSF50685">
    <property type="entry name" value="Barwin-like endoglucanases"/>
    <property type="match status" value="1"/>
</dbReference>
<dbReference type="InterPro" id="IPR007117">
    <property type="entry name" value="Expansin_CBD"/>
</dbReference>
<protein>
    <recommendedName>
        <fullName evidence="9">Expansin</fullName>
    </recommendedName>
</protein>
<evidence type="ECO:0000256" key="1">
    <source>
        <dbReference type="ARBA" id="ARBA00004613"/>
    </source>
</evidence>
<evidence type="ECO:0000313" key="7">
    <source>
        <dbReference type="EMBL" id="KAJ9552341.1"/>
    </source>
</evidence>
<dbReference type="InterPro" id="IPR009009">
    <property type="entry name" value="RlpA-like_DPBB"/>
</dbReference>
<reference evidence="7" key="1">
    <citation type="submission" date="2023-03" db="EMBL/GenBank/DDBJ databases">
        <title>Chromosome-scale reference genome and RAD-based genetic map of yellow starthistle (Centaurea solstitialis) reveal putative structural variation and QTLs associated with invader traits.</title>
        <authorList>
            <person name="Reatini B."/>
            <person name="Cang F.A."/>
            <person name="Jiang Q."/>
            <person name="Mckibben M.T.W."/>
            <person name="Barker M.S."/>
            <person name="Rieseberg L.H."/>
            <person name="Dlugosch K.M."/>
        </authorList>
    </citation>
    <scope>NUCLEOTIDE SEQUENCE</scope>
    <source>
        <strain evidence="7">CAN-66</strain>
        <tissue evidence="7">Leaf</tissue>
    </source>
</reference>
<dbReference type="EMBL" id="JARYMX010000004">
    <property type="protein sequence ID" value="KAJ9552341.1"/>
    <property type="molecule type" value="Genomic_DNA"/>
</dbReference>
<evidence type="ECO:0000256" key="3">
    <source>
        <dbReference type="RuleBase" id="RU003460"/>
    </source>
</evidence>
<gene>
    <name evidence="7" type="ORF">OSB04_016386</name>
</gene>